<evidence type="ECO:0000313" key="6">
    <source>
        <dbReference type="EMBL" id="MBL0406533.1"/>
    </source>
</evidence>
<protein>
    <recommendedName>
        <fullName evidence="8">DUF4870 domain-containing protein</fullName>
    </recommendedName>
</protein>
<evidence type="ECO:0000256" key="5">
    <source>
        <dbReference type="SAM" id="Phobius"/>
    </source>
</evidence>
<sequence length="131" mass="14112">MTSAKPISDDIPQPAMAVSENPILNSESRTFAMIAYVLFLVGIVVPLTPIVGLIISYVKRGDATGTPYATHYPWLIRTFWISFALGVVGLLLTVTYVGAIIGLPILIGTGIYYLYKVIKGIVKALEGKPVS</sequence>
<keyword evidence="3 5" id="KW-1133">Transmembrane helix</keyword>
<dbReference type="RefSeq" id="WP_202063401.1">
    <property type="nucleotide sequence ID" value="NZ_JAEQMY010000043.1"/>
</dbReference>
<evidence type="ECO:0000256" key="4">
    <source>
        <dbReference type="ARBA" id="ARBA00023136"/>
    </source>
</evidence>
<gene>
    <name evidence="6" type="ORF">JKG68_21475</name>
</gene>
<dbReference type="AlphaFoldDB" id="A0A936Z8W7"/>
<evidence type="ECO:0000256" key="3">
    <source>
        <dbReference type="ARBA" id="ARBA00022989"/>
    </source>
</evidence>
<reference evidence="6" key="1">
    <citation type="submission" date="2021-01" db="EMBL/GenBank/DDBJ databases">
        <title>Microvirga sp.</title>
        <authorList>
            <person name="Kim M.K."/>
        </authorList>
    </citation>
    <scope>NUCLEOTIDE SEQUENCE</scope>
    <source>
        <strain evidence="6">5420S-16</strain>
    </source>
</reference>
<keyword evidence="4 5" id="KW-0472">Membrane</keyword>
<keyword evidence="2 5" id="KW-0812">Transmembrane</keyword>
<evidence type="ECO:0008006" key="8">
    <source>
        <dbReference type="Google" id="ProtNLM"/>
    </source>
</evidence>
<proteinExistence type="predicted"/>
<comment type="caution">
    <text evidence="6">The sequence shown here is derived from an EMBL/GenBank/DDBJ whole genome shotgun (WGS) entry which is preliminary data.</text>
</comment>
<feature type="transmembrane region" description="Helical" evidence="5">
    <location>
        <begin position="96"/>
        <end position="115"/>
    </location>
</feature>
<dbReference type="Proteomes" id="UP000605848">
    <property type="component" value="Unassembled WGS sequence"/>
</dbReference>
<evidence type="ECO:0000256" key="2">
    <source>
        <dbReference type="ARBA" id="ARBA00022692"/>
    </source>
</evidence>
<accession>A0A936Z8W7</accession>
<evidence type="ECO:0000256" key="1">
    <source>
        <dbReference type="ARBA" id="ARBA00004141"/>
    </source>
</evidence>
<dbReference type="Pfam" id="PF09685">
    <property type="entry name" value="MamF_MmsF"/>
    <property type="match status" value="1"/>
</dbReference>
<comment type="subcellular location">
    <subcellularLocation>
        <location evidence="1">Membrane</location>
        <topology evidence="1">Multi-pass membrane protein</topology>
    </subcellularLocation>
</comment>
<dbReference type="EMBL" id="JAEQMY010000043">
    <property type="protein sequence ID" value="MBL0406533.1"/>
    <property type="molecule type" value="Genomic_DNA"/>
</dbReference>
<feature type="transmembrane region" description="Helical" evidence="5">
    <location>
        <begin position="33"/>
        <end position="58"/>
    </location>
</feature>
<organism evidence="6 7">
    <name type="scientific">Microvirga aerilata</name>
    <dbReference type="NCBI Taxonomy" id="670292"/>
    <lineage>
        <taxon>Bacteria</taxon>
        <taxon>Pseudomonadati</taxon>
        <taxon>Pseudomonadota</taxon>
        <taxon>Alphaproteobacteria</taxon>
        <taxon>Hyphomicrobiales</taxon>
        <taxon>Methylobacteriaceae</taxon>
        <taxon>Microvirga</taxon>
    </lineage>
</organism>
<name>A0A936Z8W7_9HYPH</name>
<dbReference type="InterPro" id="IPR019109">
    <property type="entry name" value="MamF_MmsF"/>
</dbReference>
<keyword evidence="7" id="KW-1185">Reference proteome</keyword>
<evidence type="ECO:0000313" key="7">
    <source>
        <dbReference type="Proteomes" id="UP000605848"/>
    </source>
</evidence>